<accession>A0A177LCI9</accession>
<sequence>MIEQNEIDIIEDAKKAFETEFAADLALISQKQSSQIQRQRHRQKQQNQMNQQDFRASQNMYKKNSDGWEKIFILLLSLIYIAVNLKKQSPKSN</sequence>
<reference evidence="2 3" key="1">
    <citation type="submission" date="2016-01" db="EMBL/GenBank/DDBJ databases">
        <title>Investigation of taxonomic status of Bacillus aminovorans.</title>
        <authorList>
            <person name="Verma A."/>
            <person name="Pal Y."/>
            <person name="Krishnamurthi S."/>
        </authorList>
    </citation>
    <scope>NUCLEOTIDE SEQUENCE [LARGE SCALE GENOMIC DNA]</scope>
    <source>
        <strain evidence="2 3">DSM 1314</strain>
    </source>
</reference>
<keyword evidence="3" id="KW-1185">Reference proteome</keyword>
<dbReference type="RefSeq" id="WP_063964858.1">
    <property type="nucleotide sequence ID" value="NZ_JBCNAN010000006.1"/>
</dbReference>
<protein>
    <submittedName>
        <fullName evidence="2">Uncharacterized protein</fullName>
    </submittedName>
</protein>
<evidence type="ECO:0000313" key="3">
    <source>
        <dbReference type="Proteomes" id="UP000076935"/>
    </source>
</evidence>
<evidence type="ECO:0000313" key="2">
    <source>
        <dbReference type="EMBL" id="OAH62331.1"/>
    </source>
</evidence>
<dbReference type="EMBL" id="LQWY01000010">
    <property type="protein sequence ID" value="OAH62331.1"/>
    <property type="molecule type" value="Genomic_DNA"/>
</dbReference>
<evidence type="ECO:0000256" key="1">
    <source>
        <dbReference type="SAM" id="MobiDB-lite"/>
    </source>
</evidence>
<dbReference type="Proteomes" id="UP000076935">
    <property type="component" value="Unassembled WGS sequence"/>
</dbReference>
<gene>
    <name evidence="2" type="ORF">AWH49_10630</name>
</gene>
<dbReference type="AlphaFoldDB" id="A0A177LCI9"/>
<proteinExistence type="predicted"/>
<feature type="region of interest" description="Disordered" evidence="1">
    <location>
        <begin position="34"/>
        <end position="57"/>
    </location>
</feature>
<name>A0A177LCI9_9BACI</name>
<comment type="caution">
    <text evidence="2">The sequence shown here is derived from an EMBL/GenBank/DDBJ whole genome shotgun (WGS) entry which is preliminary data.</text>
</comment>
<organism evidence="2 3">
    <name type="scientific">Domibacillus aminovorans</name>
    <dbReference type="NCBI Taxonomy" id="29332"/>
    <lineage>
        <taxon>Bacteria</taxon>
        <taxon>Bacillati</taxon>
        <taxon>Bacillota</taxon>
        <taxon>Bacilli</taxon>
        <taxon>Bacillales</taxon>
        <taxon>Bacillaceae</taxon>
        <taxon>Domibacillus</taxon>
    </lineage>
</organism>